<dbReference type="PANTHER" id="PTHR45739">
    <property type="entry name" value="MATRIX PROTEIN, PUTATIVE-RELATED"/>
    <property type="match status" value="1"/>
</dbReference>
<dbReference type="Proteomes" id="UP000261600">
    <property type="component" value="Unplaced"/>
</dbReference>
<feature type="repeat" description="CSPG" evidence="5">
    <location>
        <begin position="420"/>
        <end position="518"/>
    </location>
</feature>
<dbReference type="InterPro" id="IPR039005">
    <property type="entry name" value="CSPG_rpt"/>
</dbReference>
<keyword evidence="3" id="KW-0325">Glycoprotein</keyword>
<evidence type="ECO:0000313" key="10">
    <source>
        <dbReference type="Proteomes" id="UP000261600"/>
    </source>
</evidence>
<keyword evidence="1" id="KW-0732">Signal</keyword>
<sequence length="2061" mass="229581">MQSGPDWFNLEIIPQINIYFKMVSFFILAVSFYGDGYIHLQTVEASIQTLLHVRFRTSNQAGLLFLAAGPRDFLLLELTSGHLQVSERSLLSKKGINHLSDLAWHSIELTHNHHNVTMTVDRNSHTSLHMPGPDVELSTEDGFFIGGVSGLNHPYLPNIFTNFRGCVDEVVFNGHNLLSSLRPYSGYRTVHEVSLGCSLQFSAKEGEPISFLSSKAFIALPPWEVPQEGMFECELYPSAKEEDGIVLYSSSNQSGFVAIELREGHLVAMVGNGEGIKTELRSLTHVQSKPTWLPIQLHLLPHFVQLKVGKELIKANRSLELQVIQLKGSLFLGGLDQHAWEGARRAGLLSTSSAGAASFKGCLRAVKVNTQKLGLPHAIVTKDITVGCNTGGAPDTVTTTSPTDSTEFDVTTTQPVSNDKKNFLLLRKLEVSEGGRAPLEPKHIKVGLVNMDFRKLGIHPSQLMFCVEEQPVHGQLRLDHRTDPGRMAFSMLDLWHGRVMYIHGGSEDQNDSFMFSVFSSKKKELPMLLRGKHLHRFNISISPVNDAPVLSLPEGNLFTLVKNSKQKLTTDVLRVSDPDSSPAELVFSSLGNLNTEAGHLEHQDYPGRAINLFSLNDLEAGKISFVHTGVSTSRLALRVSDGQKVMALQHKLANYTGLEVNQGEASVITTSYLAVQVNVGDQAVEIRYDVTELPKYGELQRLHSSGEWKPTTFFSQKLLAKERIRYLSTYHGLQTQNNITDQFKCKISIGSLATEEVVFPIFVRWLRFKVTRSKMEVNGVQMAAVTSEDLYVISKGVKLNESVLYFRLLTVPKKGQLFLNNKVLQRNATFSQKNITDGLVKYELLNRLHDDTKDTFSFQVFSTHASSISYNFRIIIKTESTAITIVSKGLSILEGGSKVITKDILFAHTESNQEVQYSIMVRPMHGQIRKINLSNSTSINDNIVTFTNQDIVKERIMYVHDDSETKQDSFTFQAMVYKPHKRSNKKEDRNTTEHTFNISVQLVNDQRPIRVVDKVFHVARDGQRLVTLNDLRYRDDDSDFEDNWLVYTRRGIPMGELVLASDPSHKLYEFTQQDLEQVLFVHRGVSFGRFVLFVSDGKHYVSTLLEVMAQDPYLQVENNTGLVVQRGGIMTLTSTNLSVLSNLDIRDSQEVTFEVFLPPKHGVLCFNDGDYDTVTESDAISVFTQRDLVAGHLAYRHDGSDKLERSTVSHLDRGRREVHLDIGVSVKIYLQRLPKVISNHPVVVVEGHNVSISREHLEDTKEQQTTSFTQKDLNQGLILYHQQSTGSTSDRLLLEATNGVTKVGPITLEIDIIPILLPLQVLLRVKLLSIYFQVEREYISYVHDGSDTQRDNFTIVANQTEIAKHSQPCTVHINIIPINDETPVITVNQGLKVWVGSVTEITIDELSAEDPDTPPEQLEFIITPPSNGHLALKSAPSRHILNFTQNHIQSGQLVFVHSGEQSRLHLQWNDFCKTGLFTLTLHFLSSGRIKVIESQILSIIPGATVAEGGRVKIDSSRLNAFNLLGHVPALYRKDHYVLYRVISLPRHGTLSIQGHNLTRCKSSSSTGSSTKIKNGSCFVQSHQQYLKVNVNFPLNLHVQTEDHDTPPEELHYLVISKPNNGYLTLGERPEPVTSFTQYDVNHGRLHFIQQVHQLSLMENVLACIKMSLLEVIKPSVSIVNNTGLSLVQGRTAVVLTTNQLAAQTNGHSPANITYTVHTHPHHGRIAINDQEVTTFCQEDLQFGRVVYHMTDLSESEDSFQVSASASSPGVEYVNVTAETVKVTVQPLIYLREPVRVPSGVAVKLGKAMIDASELARISRTDPVFEVLSPPKHGKLVKVNLPHNRWENHTHSRGHGERSGSSAEGVEGDHSHASQPHTPFVLKKHDLMNPPDTSPVHSEVHLRPASDPLLIILPLLACLFLIIILVVLILVFRHRKEKQARLCLIQELAAVSSPTEGSPYLGQPERSVAMPSVVVTPLGPASCPTSPRIPICPRRRSLAPGITFWGPSEVDVACGDGNVRGGNSSGDNVNCGNTLPAVPTGFKTSVRSRSLTPTLKDNQYWV</sequence>
<feature type="repeat" description="CSPG" evidence="5">
    <location>
        <begin position="549"/>
        <end position="642"/>
    </location>
</feature>
<feature type="compositionally biased region" description="Basic and acidic residues" evidence="6">
    <location>
        <begin position="1843"/>
        <end position="1857"/>
    </location>
</feature>
<keyword evidence="10" id="KW-1185">Reference proteome</keyword>
<evidence type="ECO:0000256" key="4">
    <source>
        <dbReference type="PROSITE-ProRule" id="PRU00122"/>
    </source>
</evidence>
<dbReference type="Ensembl" id="ENSMALT00000017021.1">
    <property type="protein sequence ID" value="ENSMALP00000016686.1"/>
    <property type="gene ID" value="ENSMALG00000011636.1"/>
</dbReference>
<evidence type="ECO:0000256" key="5">
    <source>
        <dbReference type="PROSITE-ProRule" id="PRU01201"/>
    </source>
</evidence>
<evidence type="ECO:0000256" key="6">
    <source>
        <dbReference type="SAM" id="MobiDB-lite"/>
    </source>
</evidence>
<dbReference type="Pfam" id="PF02210">
    <property type="entry name" value="Laminin_G_2"/>
    <property type="match status" value="2"/>
</dbReference>
<evidence type="ECO:0000256" key="7">
    <source>
        <dbReference type="SAM" id="Phobius"/>
    </source>
</evidence>
<evidence type="ECO:0000256" key="2">
    <source>
        <dbReference type="ARBA" id="ARBA00022737"/>
    </source>
</evidence>
<evidence type="ECO:0000256" key="1">
    <source>
        <dbReference type="ARBA" id="ARBA00022729"/>
    </source>
</evidence>
<keyword evidence="7" id="KW-1133">Transmembrane helix</keyword>
<feature type="repeat" description="CSPG" evidence="5">
    <location>
        <begin position="1675"/>
        <end position="1764"/>
    </location>
</feature>
<feature type="repeat" description="CSPG" evidence="5">
    <location>
        <begin position="649"/>
        <end position="748"/>
    </location>
</feature>
<evidence type="ECO:0000313" key="9">
    <source>
        <dbReference type="Ensembl" id="ENSMALP00000016686.1"/>
    </source>
</evidence>
<dbReference type="CDD" id="cd00110">
    <property type="entry name" value="LamG"/>
    <property type="match status" value="2"/>
</dbReference>
<dbReference type="InterPro" id="IPR001791">
    <property type="entry name" value="Laminin_G"/>
</dbReference>
<name>A0A3Q3QNT9_MONAL</name>
<keyword evidence="7" id="KW-0812">Transmembrane</keyword>
<feature type="region of interest" description="Disordered" evidence="6">
    <location>
        <begin position="1842"/>
        <end position="1876"/>
    </location>
</feature>
<feature type="domain" description="Laminin G" evidence="8">
    <location>
        <begin position="27"/>
        <end position="197"/>
    </location>
</feature>
<dbReference type="GO" id="GO:0009653">
    <property type="term" value="P:anatomical structure morphogenesis"/>
    <property type="evidence" value="ECO:0007669"/>
    <property type="project" value="TreeGrafter"/>
</dbReference>
<evidence type="ECO:0000259" key="8">
    <source>
        <dbReference type="PROSITE" id="PS50025"/>
    </source>
</evidence>
<dbReference type="SUPFAM" id="SSF49899">
    <property type="entry name" value="Concanavalin A-like lectins/glucanases"/>
    <property type="match status" value="2"/>
</dbReference>
<feature type="domain" description="Laminin G" evidence="8">
    <location>
        <begin position="207"/>
        <end position="388"/>
    </location>
</feature>
<reference evidence="9" key="1">
    <citation type="submission" date="2025-08" db="UniProtKB">
        <authorList>
            <consortium name="Ensembl"/>
        </authorList>
    </citation>
    <scope>IDENTIFICATION</scope>
</reference>
<reference evidence="9" key="2">
    <citation type="submission" date="2025-09" db="UniProtKB">
        <authorList>
            <consortium name="Ensembl"/>
        </authorList>
    </citation>
    <scope>IDENTIFICATION</scope>
</reference>
<dbReference type="PROSITE" id="PS51854">
    <property type="entry name" value="CSPG"/>
    <property type="match status" value="7"/>
</dbReference>
<dbReference type="SMART" id="SM00282">
    <property type="entry name" value="LamG"/>
    <property type="match status" value="2"/>
</dbReference>
<dbReference type="PANTHER" id="PTHR45739:SF12">
    <property type="entry name" value="CHONDROITIN SULFATE PROTEOGLYCAN 4-LIKE ISOFORM X2"/>
    <property type="match status" value="1"/>
</dbReference>
<keyword evidence="7" id="KW-0472">Membrane</keyword>
<dbReference type="PROSITE" id="PS50025">
    <property type="entry name" value="LAM_G_DOMAIN"/>
    <property type="match status" value="2"/>
</dbReference>
<organism evidence="9 10">
    <name type="scientific">Monopterus albus</name>
    <name type="common">Swamp eel</name>
    <dbReference type="NCBI Taxonomy" id="43700"/>
    <lineage>
        <taxon>Eukaryota</taxon>
        <taxon>Metazoa</taxon>
        <taxon>Chordata</taxon>
        <taxon>Craniata</taxon>
        <taxon>Vertebrata</taxon>
        <taxon>Euteleostomi</taxon>
        <taxon>Actinopterygii</taxon>
        <taxon>Neopterygii</taxon>
        <taxon>Teleostei</taxon>
        <taxon>Neoteleostei</taxon>
        <taxon>Acanthomorphata</taxon>
        <taxon>Anabantaria</taxon>
        <taxon>Synbranchiformes</taxon>
        <taxon>Synbranchidae</taxon>
        <taxon>Monopterus</taxon>
    </lineage>
</organism>
<keyword evidence="2" id="KW-0677">Repeat</keyword>
<feature type="transmembrane region" description="Helical" evidence="7">
    <location>
        <begin position="1908"/>
        <end position="1931"/>
    </location>
</feature>
<feature type="repeat" description="CSPG" evidence="5">
    <location>
        <begin position="1382"/>
        <end position="1473"/>
    </location>
</feature>
<feature type="repeat" description="CSPG" evidence="5">
    <location>
        <begin position="881"/>
        <end position="975"/>
    </location>
</feature>
<dbReference type="InterPro" id="IPR051561">
    <property type="entry name" value="FRAS1_ECM"/>
</dbReference>
<protein>
    <recommendedName>
        <fullName evidence="8">Laminin G domain-containing protein</fullName>
    </recommendedName>
</protein>
<dbReference type="InterPro" id="IPR013320">
    <property type="entry name" value="ConA-like_dom_sf"/>
</dbReference>
<proteinExistence type="predicted"/>
<feature type="repeat" description="CSPG" evidence="5">
    <location>
        <begin position="1113"/>
        <end position="1212"/>
    </location>
</feature>
<comment type="caution">
    <text evidence="4">Lacks conserved residue(s) required for the propagation of feature annotation.</text>
</comment>
<evidence type="ECO:0000256" key="3">
    <source>
        <dbReference type="ARBA" id="ARBA00023180"/>
    </source>
</evidence>
<dbReference type="Pfam" id="PF16184">
    <property type="entry name" value="Cadherin_3"/>
    <property type="match status" value="10"/>
</dbReference>
<dbReference type="Gene3D" id="2.60.120.200">
    <property type="match status" value="2"/>
</dbReference>
<accession>A0A3Q3QNT9</accession>